<feature type="compositionally biased region" description="Polar residues" evidence="1">
    <location>
        <begin position="7"/>
        <end position="21"/>
    </location>
</feature>
<evidence type="ECO:0008006" key="4">
    <source>
        <dbReference type="Google" id="ProtNLM"/>
    </source>
</evidence>
<dbReference type="KEGG" id="bvi:Bcep1808_6743"/>
<dbReference type="AlphaFoldDB" id="A4JTM8"/>
<dbReference type="HOGENOM" id="CLU_055770_1_0_4"/>
<geneLocation type="plasmid" evidence="2 3">
    <name>pBVIE01</name>
</geneLocation>
<organism evidence="2 3">
    <name type="scientific">Burkholderia vietnamiensis (strain G4 / LMG 22486)</name>
    <name type="common">Burkholderia cepacia (strain R1808)</name>
    <dbReference type="NCBI Taxonomy" id="269482"/>
    <lineage>
        <taxon>Bacteria</taxon>
        <taxon>Pseudomonadati</taxon>
        <taxon>Pseudomonadota</taxon>
        <taxon>Betaproteobacteria</taxon>
        <taxon>Burkholderiales</taxon>
        <taxon>Burkholderiaceae</taxon>
        <taxon>Burkholderia</taxon>
        <taxon>Burkholderia cepacia complex</taxon>
    </lineage>
</organism>
<dbReference type="Proteomes" id="UP000002287">
    <property type="component" value="Plasmid pBVIE01"/>
</dbReference>
<proteinExistence type="predicted"/>
<gene>
    <name evidence="2" type="ordered locus">Bcep1808_6743</name>
</gene>
<keyword evidence="2" id="KW-0614">Plasmid</keyword>
<reference evidence="2 3" key="1">
    <citation type="submission" date="2007-03" db="EMBL/GenBank/DDBJ databases">
        <title>Complete sequence of plasmid pBVIE01 of Burkholderia vietnamiensis G4.</title>
        <authorList>
            <consortium name="US DOE Joint Genome Institute"/>
            <person name="Copeland A."/>
            <person name="Lucas S."/>
            <person name="Lapidus A."/>
            <person name="Barry K."/>
            <person name="Detter J.C."/>
            <person name="Glavina del Rio T."/>
            <person name="Hammon N."/>
            <person name="Israni S."/>
            <person name="Dalin E."/>
            <person name="Tice H."/>
            <person name="Pitluck S."/>
            <person name="Chain P."/>
            <person name="Malfatti S."/>
            <person name="Shin M."/>
            <person name="Vergez L."/>
            <person name="Schmutz J."/>
            <person name="Larimer F."/>
            <person name="Land M."/>
            <person name="Hauser L."/>
            <person name="Kyrpides N."/>
            <person name="Tiedje J."/>
            <person name="Richardson P."/>
        </authorList>
    </citation>
    <scope>NUCLEOTIDE SEQUENCE [LARGE SCALE GENOMIC DNA]</scope>
    <source>
        <strain evidence="3">G4 / LMG 22486</strain>
        <plasmid evidence="2 3">pBVIE01</plasmid>
    </source>
</reference>
<dbReference type="InterPro" id="IPR009553">
    <property type="entry name" value="DUF1173"/>
</dbReference>
<protein>
    <recommendedName>
        <fullName evidence="4">DUF1173 domain-containing protein</fullName>
    </recommendedName>
</protein>
<sequence length="415" mass="46641">MVDNHRTIYNPSNQKTYSGGFQTETNTRASWQSVLKTAHVAGQRLQCLCRGARGDGERELEVRNLESIFFLAKKKLTGQEHDDECRFYAPDRSKSGLGAYAEGVVDDDSGEFTIRVGMGLKMADETPASSFHRQTETGVPGSKVPRVTLLGLLHLLWEKSRLNHCAPATVDLRGNVGFRLLKSAERVFVGKVRLSECLMVFSNTKASKAVLETSVKRQRRAFLVAPLSGWNSSRPEAEQFGLADFLPQIEFTLLGDVWRQALNRFPLAVSAWRNGHKVLAIAQFEPNLQTASSYRGEIVGIALMQITDHWISVESSYEREVANALVTASRSFQKPLKFDADLEEVFPDFVLRDAGGERGTPMEVFGRSDLDYAARKTVKEEYYNRVYGVSRWWKWEPLTGMEMPPFPAPDFETGD</sequence>
<evidence type="ECO:0000313" key="3">
    <source>
        <dbReference type="Proteomes" id="UP000002287"/>
    </source>
</evidence>
<evidence type="ECO:0000256" key="1">
    <source>
        <dbReference type="SAM" id="MobiDB-lite"/>
    </source>
</evidence>
<evidence type="ECO:0000313" key="2">
    <source>
        <dbReference type="EMBL" id="ABO59631.1"/>
    </source>
</evidence>
<dbReference type="EMBL" id="CP000617">
    <property type="protein sequence ID" value="ABO59631.1"/>
    <property type="molecule type" value="Genomic_DNA"/>
</dbReference>
<dbReference type="Pfam" id="PF06666">
    <property type="entry name" value="DUF1173"/>
    <property type="match status" value="1"/>
</dbReference>
<name>A4JTM8_BURVG</name>
<feature type="region of interest" description="Disordered" evidence="1">
    <location>
        <begin position="1"/>
        <end position="21"/>
    </location>
</feature>
<accession>A4JTM8</accession>